<organism evidence="2 3">
    <name type="scientific">Hyphomicrobium sulfonivorans</name>
    <dbReference type="NCBI Taxonomy" id="121290"/>
    <lineage>
        <taxon>Bacteria</taxon>
        <taxon>Pseudomonadati</taxon>
        <taxon>Pseudomonadota</taxon>
        <taxon>Alphaproteobacteria</taxon>
        <taxon>Hyphomicrobiales</taxon>
        <taxon>Hyphomicrobiaceae</taxon>
        <taxon>Hyphomicrobium</taxon>
    </lineage>
</organism>
<feature type="region of interest" description="Disordered" evidence="1">
    <location>
        <begin position="33"/>
        <end position="54"/>
    </location>
</feature>
<gene>
    <name evidence="2" type="ORF">APY04_1911</name>
</gene>
<proteinExistence type="predicted"/>
<dbReference type="Proteomes" id="UP000059074">
    <property type="component" value="Unassembled WGS sequence"/>
</dbReference>
<reference evidence="2 3" key="1">
    <citation type="submission" date="2015-10" db="EMBL/GenBank/DDBJ databases">
        <title>Transcriptomic analysis of a linuron degrading triple-species bacterial consortium.</title>
        <authorList>
            <person name="Albers P."/>
        </authorList>
    </citation>
    <scope>NUCLEOTIDE SEQUENCE [LARGE SCALE GENOMIC DNA]</scope>
    <source>
        <strain evidence="2 3">WDL6</strain>
    </source>
</reference>
<accession>A0A109BF34</accession>
<keyword evidence="3" id="KW-1185">Reference proteome</keyword>
<comment type="caution">
    <text evidence="2">The sequence shown here is derived from an EMBL/GenBank/DDBJ whole genome shotgun (WGS) entry which is preliminary data.</text>
</comment>
<dbReference type="AlphaFoldDB" id="A0A109BF34"/>
<evidence type="ECO:0000313" key="2">
    <source>
        <dbReference type="EMBL" id="KWT67552.1"/>
    </source>
</evidence>
<dbReference type="PATRIC" id="fig|121290.4.peg.1300"/>
<dbReference type="EMBL" id="LMTR01000063">
    <property type="protein sequence ID" value="KWT67552.1"/>
    <property type="molecule type" value="Genomic_DNA"/>
</dbReference>
<evidence type="ECO:0000313" key="3">
    <source>
        <dbReference type="Proteomes" id="UP000059074"/>
    </source>
</evidence>
<protein>
    <submittedName>
        <fullName evidence="2">Uncharacterized protein</fullName>
    </submittedName>
</protein>
<name>A0A109BF34_HYPSL</name>
<sequence>MTASNAAAGASTVAASSAQPATALTVVSTVDTGRKGTRNYREGSGDAAAPSISDYKAPTRAEKLQHCIDTWDAGTHISKSKWREICKRQLAAGE</sequence>
<evidence type="ECO:0000256" key="1">
    <source>
        <dbReference type="SAM" id="MobiDB-lite"/>
    </source>
</evidence>